<dbReference type="RefSeq" id="WP_231923246.1">
    <property type="nucleotide sequence ID" value="NZ_AP017655.1"/>
</dbReference>
<dbReference type="PANTHER" id="PTHR12993:SF11">
    <property type="entry name" value="N-ACETYLGLUCOSAMINYL-PHOSPHATIDYLINOSITOL DE-N-ACETYLASE"/>
    <property type="match status" value="1"/>
</dbReference>
<dbReference type="AlphaFoldDB" id="A0A1E1F548"/>
<gene>
    <name evidence="2" type="ORF">SCLO_1026100</name>
</gene>
<keyword evidence="3" id="KW-1185">Reference proteome</keyword>
<proteinExistence type="predicted"/>
<dbReference type="EMBL" id="AP017655">
    <property type="protein sequence ID" value="BAV65650.1"/>
    <property type="molecule type" value="Genomic_DNA"/>
</dbReference>
<dbReference type="Proteomes" id="UP000218272">
    <property type="component" value="Chromosome SCLO_1"/>
</dbReference>
<organism evidence="2 3">
    <name type="scientific">Sphingobium cloacae</name>
    <dbReference type="NCBI Taxonomy" id="120107"/>
    <lineage>
        <taxon>Bacteria</taxon>
        <taxon>Pseudomonadati</taxon>
        <taxon>Pseudomonadota</taxon>
        <taxon>Alphaproteobacteria</taxon>
        <taxon>Sphingomonadales</taxon>
        <taxon>Sphingomonadaceae</taxon>
        <taxon>Sphingobium</taxon>
    </lineage>
</organism>
<dbReference type="Pfam" id="PF02585">
    <property type="entry name" value="PIG-L"/>
    <property type="match status" value="1"/>
</dbReference>
<evidence type="ECO:0000313" key="3">
    <source>
        <dbReference type="Proteomes" id="UP000218272"/>
    </source>
</evidence>
<dbReference type="KEGG" id="sclo:SCLO_1026100"/>
<sequence>MEAFSESPAHAGLSLPPHADAMAASPPSSPEGRPAPRRSLIGQIEKALVIAPHPDDEVLGVGGTMARLARQGADVQVCILTRGDPPRFPAGATERVRRESAVAHRNLSVTQTHFCDLPAAELDRVPHAEMNARIGAVIDRMRPDALFVPFVGDIHLDHQLAFISALVAARPRHGQSPGLILAYETLSETNWYAPGVTPAFVPNVFVDISETLEIKLEAFAAYESQVKAFPDERSIEALRALAKVRGASVFREAAEAFMLVRQIA</sequence>
<feature type="region of interest" description="Disordered" evidence="1">
    <location>
        <begin position="1"/>
        <end position="37"/>
    </location>
</feature>
<evidence type="ECO:0000313" key="2">
    <source>
        <dbReference type="EMBL" id="BAV65650.1"/>
    </source>
</evidence>
<dbReference type="Gene3D" id="3.40.50.10320">
    <property type="entry name" value="LmbE-like"/>
    <property type="match status" value="1"/>
</dbReference>
<dbReference type="InterPro" id="IPR024078">
    <property type="entry name" value="LmbE-like_dom_sf"/>
</dbReference>
<reference evidence="2 3" key="1">
    <citation type="submission" date="2016-10" db="EMBL/GenBank/DDBJ databases">
        <title>Complete Genome Sequence of the Nonylphenol-Degrading Bacterium Sphingobium cloacae JCM 10874T.</title>
        <authorList>
            <person name="Ootsuka M."/>
            <person name="Nishizawa T."/>
            <person name="Ohta H."/>
        </authorList>
    </citation>
    <scope>NUCLEOTIDE SEQUENCE [LARGE SCALE GENOMIC DNA]</scope>
    <source>
        <strain evidence="2 3">JCM 10874</strain>
    </source>
</reference>
<name>A0A1E1F548_9SPHN</name>
<evidence type="ECO:0000256" key="1">
    <source>
        <dbReference type="SAM" id="MobiDB-lite"/>
    </source>
</evidence>
<dbReference type="InterPro" id="IPR003737">
    <property type="entry name" value="GlcNAc_PI_deacetylase-related"/>
</dbReference>
<feature type="compositionally biased region" description="Low complexity" evidence="1">
    <location>
        <begin position="16"/>
        <end position="26"/>
    </location>
</feature>
<dbReference type="GO" id="GO:0016811">
    <property type="term" value="F:hydrolase activity, acting on carbon-nitrogen (but not peptide) bonds, in linear amides"/>
    <property type="evidence" value="ECO:0007669"/>
    <property type="project" value="TreeGrafter"/>
</dbReference>
<dbReference type="PANTHER" id="PTHR12993">
    <property type="entry name" value="N-ACETYLGLUCOSAMINYL-PHOSPHATIDYLINOSITOL DE-N-ACETYLASE-RELATED"/>
    <property type="match status" value="1"/>
</dbReference>
<protein>
    <submittedName>
        <fullName evidence="2">LmbE family protein</fullName>
    </submittedName>
</protein>
<dbReference type="SUPFAM" id="SSF102588">
    <property type="entry name" value="LmbE-like"/>
    <property type="match status" value="1"/>
</dbReference>
<accession>A0A1E1F548</accession>